<organism evidence="1 2">
    <name type="scientific">Streptococcus zalophi</name>
    <dbReference type="NCBI Taxonomy" id="640031"/>
    <lineage>
        <taxon>Bacteria</taxon>
        <taxon>Bacillati</taxon>
        <taxon>Bacillota</taxon>
        <taxon>Bacilli</taxon>
        <taxon>Lactobacillales</taxon>
        <taxon>Streptococcaceae</taxon>
        <taxon>Streptococcus</taxon>
    </lineage>
</organism>
<proteinExistence type="predicted"/>
<accession>A0A934P8Y4</accession>
<dbReference type="EMBL" id="JAENBP010000001">
    <property type="protein sequence ID" value="MBJ8349198.1"/>
    <property type="molecule type" value="Genomic_DNA"/>
</dbReference>
<evidence type="ECO:0000313" key="2">
    <source>
        <dbReference type="Proteomes" id="UP000644875"/>
    </source>
</evidence>
<comment type="caution">
    <text evidence="1">The sequence shown here is derived from an EMBL/GenBank/DDBJ whole genome shotgun (WGS) entry which is preliminary data.</text>
</comment>
<dbReference type="AlphaFoldDB" id="A0A934P8Y4"/>
<protein>
    <submittedName>
        <fullName evidence="1">DUF3114 domain-containing protein</fullName>
    </submittedName>
</protein>
<keyword evidence="2" id="KW-1185">Reference proteome</keyword>
<gene>
    <name evidence="1" type="ORF">JHK64_00955</name>
</gene>
<name>A0A934P8Y4_9STRE</name>
<dbReference type="RefSeq" id="WP_199567127.1">
    <property type="nucleotide sequence ID" value="NZ_JAENBP010000001.1"/>
</dbReference>
<evidence type="ECO:0000313" key="1">
    <source>
        <dbReference type="EMBL" id="MBJ8349198.1"/>
    </source>
</evidence>
<reference evidence="1 2" key="1">
    <citation type="journal article" date="2021" name="Int. J. Syst. Evol. Microbiol.">
        <title>Streptococcus vicugnae sp. nov., isolated from faeces of alpacas (Vicugna pacos) and cattle (Bos taurus), Streptococcus zalophi sp. nov., and Streptococcus pacificus sp. nov., isolated from respiratory tract of California sea lions (Zalophus californianus).</title>
        <authorList>
            <person name="Volokhov D.V."/>
            <person name="Zagorodnyaya T.A."/>
            <person name="Shen Z."/>
            <person name="Blom J."/>
            <person name="Furtak V.A."/>
            <person name="Eisenberg T."/>
            <person name="Fan P."/>
            <person name="Jeong K.C."/>
            <person name="Gao Y."/>
            <person name="Zhang S."/>
            <person name="Amselle M."/>
        </authorList>
    </citation>
    <scope>NUCLEOTIDE SEQUENCE [LARGE SCALE GENOMIC DNA]</scope>
    <source>
        <strain evidence="2">CSL7508-lung</strain>
    </source>
</reference>
<dbReference type="Pfam" id="PF11311">
    <property type="entry name" value="DUF3114"/>
    <property type="match status" value="1"/>
</dbReference>
<dbReference type="InterPro" id="IPR021462">
    <property type="entry name" value="DUF3114"/>
</dbReference>
<dbReference type="Proteomes" id="UP000644875">
    <property type="component" value="Unassembled WGS sequence"/>
</dbReference>
<sequence>MSTECLTDIEEQLIKNGWSEKLILQMKKEGQVFLDVRVGSPIFMSLWQQTLKQTSNKKACLETFLNHIGMTEDDIKIDSISVKTSLAKFSPVLRPDHDFWKSLAQTVSTAFPENELRQKTPLGRQIHQLRYLISGQQAQWIRDHIKTDKMTDQEALAVFLKDKKEQSWFPLGYDYSLNESARLHNKYYLKNGKKIYPDQEITTNFKVLVHFHTEFIIDKKGHFVNLIDYERQTENGIINTASFNYATSNNKRHKELDINPVSIHDPKSRKKFFPRFKAPLDLQKEWFFFEPKDWNKSYFHDDNAYKHVVRQVDHFRKIIKRES</sequence>